<evidence type="ECO:0000313" key="3">
    <source>
        <dbReference type="EMBL" id="KAL3723043.1"/>
    </source>
</evidence>
<evidence type="ECO:0000313" key="4">
    <source>
        <dbReference type="Proteomes" id="UP001634007"/>
    </source>
</evidence>
<sequence length="704" mass="80729">MATTTKMMPSPALTMMTMSDKDLMMKKVRETQAPVSDKFDVKPLHDLVEDILTRATLDDGTDIAPLFTECMADETFRDEMTTMLNELSYTISRISAQLSEKALTGDEAHETTLSILEMLTHFSWYAKPVLTLAAFAFNYGNFWLLNQVYSSNQLAMSMAILKQLPTLRSRLNQLNSLILTMLEATGFVGELEVLSSAFFSSEVSKLSTAMAEVPDVVYWTIRSAVSCASQITNLTSFSYEYITSATKAWELSMSAHKLNSINENFQKAIIKCLRLVSAETEWHDEAYQTLQNHLEVMHNDNVKILEALIYPKDDILPLVDGITKKRVNIEVLKGKNVWLLISGLDILQHELSNLKQIHSESKLHETTNEIHQHEMVWIPLVDRSVQWTKQKQKQFEGQQYKMPWFTVLHPCLISKVVIQFVKEKWHFRNKPILVVLDPQGKVVCPNAIHMMWIWGSIAFPFTTLREGALWKEETWTLELLVSDKDQTILDWIGDGKYIFLYGGDDIEWIRKFTAAARLVAQTARIPLEMVYVGKSSNQEKVQRAVTTINDERLSYTWQDLTMVRLFWTRLTSMLFSKIQLGKADEHNPIMQQIKRLLSFDNAGGWAMLSRGSSIMMNGHGTTVLPTLLEYDLWKENVVTKGYDVAFKEHHDKIQDLRHLCCRLDLQRKEGEIPASMRCPECQSLMEELTSFFCCHDEEAASISE</sequence>
<reference evidence="3 4" key="1">
    <citation type="submission" date="2024-11" db="EMBL/GenBank/DDBJ databases">
        <title>Chromosome-level genome assembly of Eucalyptus globulus Labill. provides insights into its genome evolution.</title>
        <authorList>
            <person name="Li X."/>
        </authorList>
    </citation>
    <scope>NUCLEOTIDE SEQUENCE [LARGE SCALE GENOMIC DNA]</scope>
    <source>
        <strain evidence="3">CL2024</strain>
        <tissue evidence="3">Fresh tender leaves</tissue>
    </source>
</reference>
<protein>
    <recommendedName>
        <fullName evidence="5">Protein SIEVE ELEMENT OCCLUSION B-like</fullName>
    </recommendedName>
</protein>
<feature type="domain" description="Sieve element occlusion N-terminal" evidence="1">
    <location>
        <begin position="19"/>
        <end position="298"/>
    </location>
</feature>
<evidence type="ECO:0000259" key="2">
    <source>
        <dbReference type="Pfam" id="PF14577"/>
    </source>
</evidence>
<dbReference type="Proteomes" id="UP001634007">
    <property type="component" value="Unassembled WGS sequence"/>
</dbReference>
<evidence type="ECO:0008006" key="5">
    <source>
        <dbReference type="Google" id="ProtNLM"/>
    </source>
</evidence>
<comment type="caution">
    <text evidence="3">The sequence shown here is derived from an EMBL/GenBank/DDBJ whole genome shotgun (WGS) entry which is preliminary data.</text>
</comment>
<accession>A0ABD3J923</accession>
<dbReference type="InterPro" id="IPR027944">
    <property type="entry name" value="SEO_C"/>
</dbReference>
<name>A0ABD3J923_EUCGL</name>
<feature type="domain" description="Sieve element occlusion C-terminal" evidence="2">
    <location>
        <begin position="465"/>
        <end position="695"/>
    </location>
</feature>
<organism evidence="3 4">
    <name type="scientific">Eucalyptus globulus</name>
    <name type="common">Tasmanian blue gum</name>
    <dbReference type="NCBI Taxonomy" id="34317"/>
    <lineage>
        <taxon>Eukaryota</taxon>
        <taxon>Viridiplantae</taxon>
        <taxon>Streptophyta</taxon>
        <taxon>Embryophyta</taxon>
        <taxon>Tracheophyta</taxon>
        <taxon>Spermatophyta</taxon>
        <taxon>Magnoliopsida</taxon>
        <taxon>eudicotyledons</taxon>
        <taxon>Gunneridae</taxon>
        <taxon>Pentapetalae</taxon>
        <taxon>rosids</taxon>
        <taxon>malvids</taxon>
        <taxon>Myrtales</taxon>
        <taxon>Myrtaceae</taxon>
        <taxon>Myrtoideae</taxon>
        <taxon>Eucalypteae</taxon>
        <taxon>Eucalyptus</taxon>
    </lineage>
</organism>
<dbReference type="PANTHER" id="PTHR33232:SF9">
    <property type="entry name" value="PROTEIN SIEVE ELEMENT OCCLUSION B"/>
    <property type="match status" value="1"/>
</dbReference>
<evidence type="ECO:0000259" key="1">
    <source>
        <dbReference type="Pfam" id="PF14576"/>
    </source>
</evidence>
<proteinExistence type="predicted"/>
<dbReference type="Pfam" id="PF14577">
    <property type="entry name" value="SEO_C"/>
    <property type="match status" value="1"/>
</dbReference>
<dbReference type="EMBL" id="JBJKBG010000009">
    <property type="protein sequence ID" value="KAL3723043.1"/>
    <property type="molecule type" value="Genomic_DNA"/>
</dbReference>
<keyword evidence="4" id="KW-1185">Reference proteome</keyword>
<dbReference type="PANTHER" id="PTHR33232">
    <property type="entry name" value="PROTEIN SIEVE ELEMENT OCCLUSION B-LIKE"/>
    <property type="match status" value="1"/>
</dbReference>
<dbReference type="AlphaFoldDB" id="A0ABD3J923"/>
<dbReference type="InterPro" id="IPR039299">
    <property type="entry name" value="SEOA"/>
</dbReference>
<dbReference type="Pfam" id="PF14576">
    <property type="entry name" value="SEO_N"/>
    <property type="match status" value="1"/>
</dbReference>
<gene>
    <name evidence="3" type="ORF">ACJRO7_035258</name>
</gene>
<dbReference type="InterPro" id="IPR027942">
    <property type="entry name" value="SEO_N"/>
</dbReference>